<name>A0ACC1SYU8_9HYPO</name>
<evidence type="ECO:0000313" key="2">
    <source>
        <dbReference type="Proteomes" id="UP001148629"/>
    </source>
</evidence>
<reference evidence="1" key="1">
    <citation type="submission" date="2022-08" db="EMBL/GenBank/DDBJ databases">
        <title>Genome Sequence of Fusarium decemcellulare.</title>
        <authorList>
            <person name="Buettner E."/>
        </authorList>
    </citation>
    <scope>NUCLEOTIDE SEQUENCE</scope>
    <source>
        <strain evidence="1">Babe19</strain>
    </source>
</reference>
<accession>A0ACC1SYU8</accession>
<organism evidence="1 2">
    <name type="scientific">Fusarium decemcellulare</name>
    <dbReference type="NCBI Taxonomy" id="57161"/>
    <lineage>
        <taxon>Eukaryota</taxon>
        <taxon>Fungi</taxon>
        <taxon>Dikarya</taxon>
        <taxon>Ascomycota</taxon>
        <taxon>Pezizomycotina</taxon>
        <taxon>Sordariomycetes</taxon>
        <taxon>Hypocreomycetidae</taxon>
        <taxon>Hypocreales</taxon>
        <taxon>Nectriaceae</taxon>
        <taxon>Fusarium</taxon>
        <taxon>Fusarium decemcellulare species complex</taxon>
    </lineage>
</organism>
<protein>
    <submittedName>
        <fullName evidence="1">Uncharacterized protein</fullName>
    </submittedName>
</protein>
<keyword evidence="2" id="KW-1185">Reference proteome</keyword>
<gene>
    <name evidence="1" type="ORF">NM208_g580</name>
</gene>
<dbReference type="EMBL" id="JANRMS010000027">
    <property type="protein sequence ID" value="KAJ3549269.1"/>
    <property type="molecule type" value="Genomic_DNA"/>
</dbReference>
<proteinExistence type="predicted"/>
<evidence type="ECO:0000313" key="1">
    <source>
        <dbReference type="EMBL" id="KAJ3549269.1"/>
    </source>
</evidence>
<comment type="caution">
    <text evidence="1">The sequence shown here is derived from an EMBL/GenBank/DDBJ whole genome shotgun (WGS) entry which is preliminary data.</text>
</comment>
<sequence length="395" mass="45288">MTVRRSSFSIGATPTPTALAQDTVPGLATPSQRQEHGQSCFPSVIATELTGSSSGTKRNWSYSTRMPYSCPYLRRAMPGCDSNSFSKHQYDDSFEDSDSESYEESCCEEDSWVDGESVLPEGHPFRKVRRPLLRLARQRAKAFAANVRYVARSDHQPPPRKRPRSSKWLQESASLLKESGDDSDQEITEDGFLVVSKPEESSVNAPEEPFHFSCPFYKLAPKSYRQCLLHHELRTMDHVITHVRRHHKKPPYCPMCSQTFDTVTSCDRHILKRACAMGDLVIPEGINLNQRATLSKNDNRYLGNIERWKRVHDTVFPDKEPVASPYLDQGCGREISAARDYWRKHGWRCVSDVLARRETLKETWDDKRARMLLFKLTLEDLLVEIMEEFGHVQSE</sequence>
<dbReference type="Proteomes" id="UP001148629">
    <property type="component" value="Unassembled WGS sequence"/>
</dbReference>